<keyword evidence="2" id="KW-0808">Transferase</keyword>
<dbReference type="InterPro" id="IPR050306">
    <property type="entry name" value="PfkB_Carbo_kinase"/>
</dbReference>
<dbReference type="Pfam" id="PF00294">
    <property type="entry name" value="PfkB"/>
    <property type="match status" value="1"/>
</dbReference>
<dbReference type="Gene3D" id="3.40.1190.20">
    <property type="match status" value="1"/>
</dbReference>
<dbReference type="GO" id="GO:0016301">
    <property type="term" value="F:kinase activity"/>
    <property type="evidence" value="ECO:0007669"/>
    <property type="project" value="UniProtKB-KW"/>
</dbReference>
<accession>A0A248TF03</accession>
<comment type="similarity">
    <text evidence="1">Belongs to the carbohydrate kinase PfkB family.</text>
</comment>
<keyword evidence="3" id="KW-0418">Kinase</keyword>
<feature type="domain" description="Carbohydrate kinase PfkB" evidence="4">
    <location>
        <begin position="11"/>
        <end position="288"/>
    </location>
</feature>
<dbReference type="InterPro" id="IPR011611">
    <property type="entry name" value="PfkB_dom"/>
</dbReference>
<evidence type="ECO:0000259" key="4">
    <source>
        <dbReference type="Pfam" id="PF00294"/>
    </source>
</evidence>
<evidence type="ECO:0000256" key="1">
    <source>
        <dbReference type="ARBA" id="ARBA00010688"/>
    </source>
</evidence>
<name>A0A248TF03_9BACI</name>
<dbReference type="KEGG" id="bko:CKF48_05270"/>
<dbReference type="SUPFAM" id="SSF53613">
    <property type="entry name" value="Ribokinase-like"/>
    <property type="match status" value="1"/>
</dbReference>
<evidence type="ECO:0000313" key="6">
    <source>
        <dbReference type="Proteomes" id="UP000215137"/>
    </source>
</evidence>
<dbReference type="CDD" id="cd01167">
    <property type="entry name" value="bac_FRK"/>
    <property type="match status" value="1"/>
</dbReference>
<evidence type="ECO:0000313" key="5">
    <source>
        <dbReference type="EMBL" id="ASV66781.1"/>
    </source>
</evidence>
<keyword evidence="6" id="KW-1185">Reference proteome</keyword>
<sequence>MGDLFVKSKGVISFGEVIMDRIISPNSQSFMKVGGATANVAIRLARKSVPTFYMTKIGTDEHSQYAKQQLEDEGINMSGTITSVNKKLCIVSIVQEDGEREFQSYENDTPHIWLEADELNESIYQKTHISYFGSGTLFHDIAKKTSLKALELAKKYQHFIVMDANIRLKRWKNESDCRKTINSFLKEADLIKMTEEELLFLCKAKDYRTALQQLSSWSNQWILITRGRLGATLLHKEKSITVEAPTVDVVDTTGAGDAFLSSILHDIYYHGIPSNELEWKHVLLRANTEGAHAVSIFGAY</sequence>
<evidence type="ECO:0000256" key="3">
    <source>
        <dbReference type="ARBA" id="ARBA00022777"/>
    </source>
</evidence>
<dbReference type="AlphaFoldDB" id="A0A248TF03"/>
<dbReference type="PANTHER" id="PTHR43085">
    <property type="entry name" value="HEXOKINASE FAMILY MEMBER"/>
    <property type="match status" value="1"/>
</dbReference>
<reference evidence="5 6" key="1">
    <citation type="submission" date="2017-08" db="EMBL/GenBank/DDBJ databases">
        <title>Complete Genome Sequence of Bacillus kochii Oregon-R-modENCODE STRAIN BDGP4, isolated from Drosophila melanogaster gut.</title>
        <authorList>
            <person name="Wan K.H."/>
            <person name="Yu C."/>
            <person name="Park S."/>
            <person name="Hammonds A.S."/>
            <person name="Booth B.W."/>
            <person name="Celniker S.E."/>
        </authorList>
    </citation>
    <scope>NUCLEOTIDE SEQUENCE [LARGE SCALE GENOMIC DNA]</scope>
    <source>
        <strain evidence="5 6">BDGP4</strain>
    </source>
</reference>
<dbReference type="Proteomes" id="UP000215137">
    <property type="component" value="Chromosome"/>
</dbReference>
<dbReference type="PANTHER" id="PTHR43085:SF57">
    <property type="entry name" value="CARBOHYDRATE KINASE PFKB DOMAIN-CONTAINING PROTEIN"/>
    <property type="match status" value="1"/>
</dbReference>
<gene>
    <name evidence="5" type="ORF">CKF48_05270</name>
</gene>
<evidence type="ECO:0000256" key="2">
    <source>
        <dbReference type="ARBA" id="ARBA00022679"/>
    </source>
</evidence>
<proteinExistence type="inferred from homology"/>
<dbReference type="InterPro" id="IPR029056">
    <property type="entry name" value="Ribokinase-like"/>
</dbReference>
<organism evidence="5 6">
    <name type="scientific">Cytobacillus kochii</name>
    <dbReference type="NCBI Taxonomy" id="859143"/>
    <lineage>
        <taxon>Bacteria</taxon>
        <taxon>Bacillati</taxon>
        <taxon>Bacillota</taxon>
        <taxon>Bacilli</taxon>
        <taxon>Bacillales</taxon>
        <taxon>Bacillaceae</taxon>
        <taxon>Cytobacillus</taxon>
    </lineage>
</organism>
<protein>
    <recommendedName>
        <fullName evidence="4">Carbohydrate kinase PfkB domain-containing protein</fullName>
    </recommendedName>
</protein>
<dbReference type="EMBL" id="CP022983">
    <property type="protein sequence ID" value="ASV66781.1"/>
    <property type="molecule type" value="Genomic_DNA"/>
</dbReference>